<name>A0A1R0H8X9_9FUNG</name>
<comment type="caution">
    <text evidence="2">The sequence shown here is derived from an EMBL/GenBank/DDBJ whole genome shotgun (WGS) entry which is preliminary data.</text>
</comment>
<sequence>MKISFSGLFLVSVATIFTIASPVAKNSLDLMQSAFLTKRHDYWNRGYAKPWDNNSSKYGREEDRLGRERYYRFGKYWDFNNRSDNNFIIGLRHPPNIYYGQRFQFLYQNLPRFRRRWDSDRYFRSSWNSDLHFRNSWFASIYPHGYDSYRQGRKFYRYHNRGMYSRGRFNMYNGNFGLIGYEGADGNGGNDENDGYHMHKEYDGNYVNEN</sequence>
<evidence type="ECO:0000313" key="3">
    <source>
        <dbReference type="Proteomes" id="UP000187455"/>
    </source>
</evidence>
<feature type="chain" id="PRO_5012322308" evidence="1">
    <location>
        <begin position="21"/>
        <end position="210"/>
    </location>
</feature>
<feature type="signal peptide" evidence="1">
    <location>
        <begin position="1"/>
        <end position="20"/>
    </location>
</feature>
<organism evidence="2 3">
    <name type="scientific">Smittium mucronatum</name>
    <dbReference type="NCBI Taxonomy" id="133383"/>
    <lineage>
        <taxon>Eukaryota</taxon>
        <taxon>Fungi</taxon>
        <taxon>Fungi incertae sedis</taxon>
        <taxon>Zoopagomycota</taxon>
        <taxon>Kickxellomycotina</taxon>
        <taxon>Harpellomycetes</taxon>
        <taxon>Harpellales</taxon>
        <taxon>Legeriomycetaceae</taxon>
        <taxon>Smittium</taxon>
    </lineage>
</organism>
<proteinExistence type="predicted"/>
<evidence type="ECO:0000256" key="1">
    <source>
        <dbReference type="SAM" id="SignalP"/>
    </source>
</evidence>
<dbReference type="Proteomes" id="UP000187455">
    <property type="component" value="Unassembled WGS sequence"/>
</dbReference>
<accession>A0A1R0H8X9</accession>
<keyword evidence="3" id="KW-1185">Reference proteome</keyword>
<dbReference type="EMBL" id="LSSL01000071">
    <property type="protein sequence ID" value="OLY85564.1"/>
    <property type="molecule type" value="Genomic_DNA"/>
</dbReference>
<gene>
    <name evidence="2" type="ORF">AYI68_g244</name>
</gene>
<dbReference type="OrthoDB" id="5589309at2759"/>
<reference evidence="2 3" key="1">
    <citation type="journal article" date="2016" name="Mol. Biol. Evol.">
        <title>Genome-Wide Survey of Gut Fungi (Harpellales) Reveals the First Horizontally Transferred Ubiquitin Gene from a Mosquito Host.</title>
        <authorList>
            <person name="Wang Y."/>
            <person name="White M.M."/>
            <person name="Kvist S."/>
            <person name="Moncalvo J.M."/>
        </authorList>
    </citation>
    <scope>NUCLEOTIDE SEQUENCE [LARGE SCALE GENOMIC DNA]</scope>
    <source>
        <strain evidence="2 3">ALG-7-W6</strain>
    </source>
</reference>
<evidence type="ECO:0000313" key="2">
    <source>
        <dbReference type="EMBL" id="OLY85564.1"/>
    </source>
</evidence>
<keyword evidence="1" id="KW-0732">Signal</keyword>
<dbReference type="AlphaFoldDB" id="A0A1R0H8X9"/>
<protein>
    <submittedName>
        <fullName evidence="2">Uncharacterized protein</fullName>
    </submittedName>
</protein>